<protein>
    <submittedName>
        <fullName evidence="1">Uncharacterized protein</fullName>
    </submittedName>
</protein>
<name>A0AAN4W4W4_9BACT</name>
<dbReference type="EMBL" id="BQKE01000006">
    <property type="protein sequence ID" value="GJM64726.1"/>
    <property type="molecule type" value="Genomic_DNA"/>
</dbReference>
<dbReference type="SUPFAM" id="SSF49785">
    <property type="entry name" value="Galactose-binding domain-like"/>
    <property type="match status" value="1"/>
</dbReference>
<gene>
    <name evidence="1" type="ORF">PEDI_52780</name>
</gene>
<organism evidence="1 2">
    <name type="scientific">Persicobacter diffluens</name>
    <dbReference type="NCBI Taxonomy" id="981"/>
    <lineage>
        <taxon>Bacteria</taxon>
        <taxon>Pseudomonadati</taxon>
        <taxon>Bacteroidota</taxon>
        <taxon>Cytophagia</taxon>
        <taxon>Cytophagales</taxon>
        <taxon>Persicobacteraceae</taxon>
        <taxon>Persicobacter</taxon>
    </lineage>
</organism>
<evidence type="ECO:0000313" key="1">
    <source>
        <dbReference type="EMBL" id="GJM64726.1"/>
    </source>
</evidence>
<dbReference type="InterPro" id="IPR008979">
    <property type="entry name" value="Galactose-bd-like_sf"/>
</dbReference>
<sequence length="342" mass="37982">MISCSEPAQVNQRQNLYWPGDFENAIYGGNFSRAVNVTVDNSNNYTKGGNKAWHLIQDKYQHLEILTTELGEWKISFMAKSENDLKVIIKPVFRDEQNKQATHEHEIDILGDNKWHPYELSFKVENPYPGPMTGELLVACYNDSQGEAWIDNLALEPMTGQLEASFKTPQPALLTDLLQNNSFEEGTAHWESTDEHVAFKPSSIREITLNGKKSPAVVLAVQPQKGATKSIGQKIDASSLAGKSIRVSAEVSFLTLNGKGFSWHGFLLDVHEGDHKDGKIIPCDPSPNWLPMGLAAPVGESKRSYGVYQIPAGTKFLYIELKTLPKMADNLVAINNVSIEVL</sequence>
<evidence type="ECO:0000313" key="2">
    <source>
        <dbReference type="Proteomes" id="UP001310022"/>
    </source>
</evidence>
<dbReference type="Proteomes" id="UP001310022">
    <property type="component" value="Unassembled WGS sequence"/>
</dbReference>
<dbReference type="Gene3D" id="2.60.120.260">
    <property type="entry name" value="Galactose-binding domain-like"/>
    <property type="match status" value="1"/>
</dbReference>
<proteinExistence type="predicted"/>
<dbReference type="AlphaFoldDB" id="A0AAN4W4W4"/>
<reference evidence="1 2" key="1">
    <citation type="submission" date="2021-12" db="EMBL/GenBank/DDBJ databases">
        <title>Genome sequencing of bacteria with rrn-lacking chromosome and rrn-plasmid.</title>
        <authorList>
            <person name="Anda M."/>
            <person name="Iwasaki W."/>
        </authorList>
    </citation>
    <scope>NUCLEOTIDE SEQUENCE [LARGE SCALE GENOMIC DNA]</scope>
    <source>
        <strain evidence="1 2">NBRC 15940</strain>
    </source>
</reference>
<keyword evidence="2" id="KW-1185">Reference proteome</keyword>
<comment type="caution">
    <text evidence="1">The sequence shown here is derived from an EMBL/GenBank/DDBJ whole genome shotgun (WGS) entry which is preliminary data.</text>
</comment>
<accession>A0AAN4W4W4</accession>